<gene>
    <name evidence="1" type="ORF">F4820DRAFT_323054</name>
</gene>
<keyword evidence="2" id="KW-1185">Reference proteome</keyword>
<evidence type="ECO:0000313" key="1">
    <source>
        <dbReference type="EMBL" id="KAI4864857.1"/>
    </source>
</evidence>
<evidence type="ECO:0000313" key="2">
    <source>
        <dbReference type="Proteomes" id="UP001497700"/>
    </source>
</evidence>
<accession>A0ACB9Z0Q3</accession>
<organism evidence="1 2">
    <name type="scientific">Hypoxylon rubiginosum</name>
    <dbReference type="NCBI Taxonomy" id="110542"/>
    <lineage>
        <taxon>Eukaryota</taxon>
        <taxon>Fungi</taxon>
        <taxon>Dikarya</taxon>
        <taxon>Ascomycota</taxon>
        <taxon>Pezizomycotina</taxon>
        <taxon>Sordariomycetes</taxon>
        <taxon>Xylariomycetidae</taxon>
        <taxon>Xylariales</taxon>
        <taxon>Hypoxylaceae</taxon>
        <taxon>Hypoxylon</taxon>
    </lineage>
</organism>
<name>A0ACB9Z0Q3_9PEZI</name>
<dbReference type="Proteomes" id="UP001497700">
    <property type="component" value="Unassembled WGS sequence"/>
</dbReference>
<comment type="caution">
    <text evidence="1">The sequence shown here is derived from an EMBL/GenBank/DDBJ whole genome shotgun (WGS) entry which is preliminary data.</text>
</comment>
<protein>
    <submittedName>
        <fullName evidence="1">Kinase-like protein</fullName>
    </submittedName>
</protein>
<proteinExistence type="predicted"/>
<sequence length="972" mass="108160">MASPLYDEILEDLYNDIHEKLERRDVTDLRFAKAGTAETVLSTSNLKRLFCSLVPPGDSLERHFGPFTTAEVLASQTEKKKLQDFLAVLIYARCSIESARGFTTQLLTSSPEYTGFGQLPASRSQLAQVFSIENGRDINSFMDLQPCFCPIVLYKGEDVQVAKGRSQRLPYMSDEERIGEGSFGVVYRTVIAPGHLKDRHDLSMANTEPMPMARKDFKKVRHIPEEWETMKHILNAPLKSKNILETFGILQLDNTFSIFMPLAECDLRAWMSKNPPKRDSESWKADILKCTSGVARGLDFLHSGIRDPNGNRMICYHMDLKPANILVFPDDREPEKMIWKISDFSISRVKLSHQHHPRDISAPFKQRKGGTSASGTGNQHGGGSYLAPESETGRSDMNQKSDVWSLGCVISVIITYLSEGQLGIDKYLEKRVTTSGKSGGAGHDFFFRHIRNATQHKSHPAIRNHHKYLINEAAGRSPDEGTILRRLLEYIEHSVLQLEPERRESARSVQDELHIAAMGYQELTKKNDGSDNSIPDTPSTNTITRLKQIFHRKKPDEPVMESLFISDAKDVAGCSIASSEFTMAHWTSSHIFLYNSLSFPPYPRISIKNIAECGLKGSLVWKSVKLSGTYLIASTTGHHSHIYLFDLIGGKRPALNFDSGYEIVLPLESSNGLHRIAISPGGIVLACVAHRDAESSWVFHARIEDLISHSTQRRVSEATSSSSDESQRIVIAEGPWNHYQVETPATNVTHLSFPSDTTICYVAEPDIAETHDIKVSCKSLLTGGSITQKIENPNSSSLVFDSGNSGRLFTTFAAIDQERTFAIVLYDKELFIQNFDDTNPIFQTQEASLGNHCIVQLLMDEQHSRLFALGTKSGNDVMLLMELPLHDLKHKARPRVIKVLADIRLGDKFTARLFKGTDPTIEGPPPGESSRTNMRNTSGGDGGDGGDGGYIIISCYGAARPTLYKVCLPSPI</sequence>
<reference evidence="1 2" key="1">
    <citation type="journal article" date="2022" name="New Phytol.">
        <title>Ecological generalism drives hyperdiversity of secondary metabolite gene clusters in xylarialean endophytes.</title>
        <authorList>
            <person name="Franco M.E.E."/>
            <person name="Wisecaver J.H."/>
            <person name="Arnold A.E."/>
            <person name="Ju Y.M."/>
            <person name="Slot J.C."/>
            <person name="Ahrendt S."/>
            <person name="Moore L.P."/>
            <person name="Eastman K.E."/>
            <person name="Scott K."/>
            <person name="Konkel Z."/>
            <person name="Mondo S.J."/>
            <person name="Kuo A."/>
            <person name="Hayes R.D."/>
            <person name="Haridas S."/>
            <person name="Andreopoulos B."/>
            <person name="Riley R."/>
            <person name="LaButti K."/>
            <person name="Pangilinan J."/>
            <person name="Lipzen A."/>
            <person name="Amirebrahimi M."/>
            <person name="Yan J."/>
            <person name="Adam C."/>
            <person name="Keymanesh K."/>
            <person name="Ng V."/>
            <person name="Louie K."/>
            <person name="Northen T."/>
            <person name="Drula E."/>
            <person name="Henrissat B."/>
            <person name="Hsieh H.M."/>
            <person name="Youens-Clark K."/>
            <person name="Lutzoni F."/>
            <person name="Miadlikowska J."/>
            <person name="Eastwood D.C."/>
            <person name="Hamelin R.C."/>
            <person name="Grigoriev I.V."/>
            <person name="U'Ren J.M."/>
        </authorList>
    </citation>
    <scope>NUCLEOTIDE SEQUENCE [LARGE SCALE GENOMIC DNA]</scope>
    <source>
        <strain evidence="1 2">CBS 119005</strain>
    </source>
</reference>
<dbReference type="EMBL" id="MU393480">
    <property type="protein sequence ID" value="KAI4864857.1"/>
    <property type="molecule type" value="Genomic_DNA"/>
</dbReference>